<dbReference type="PRINTS" id="PR00734">
    <property type="entry name" value="GLHYDRLASE7"/>
</dbReference>
<protein>
    <recommendedName>
        <fullName evidence="9">Glucanase</fullName>
        <ecNumber evidence="9">3.2.1.-</ecNumber>
    </recommendedName>
</protein>
<evidence type="ECO:0000256" key="1">
    <source>
        <dbReference type="ARBA" id="ARBA00001641"/>
    </source>
</evidence>
<keyword evidence="4 9" id="KW-0378">Hydrolase</keyword>
<feature type="chain" id="PRO_5042028989" description="Glucanase" evidence="10">
    <location>
        <begin position="26"/>
        <end position="335"/>
    </location>
</feature>
<organism evidence="11 12">
    <name type="scientific">Talaromyces proteolyticus</name>
    <dbReference type="NCBI Taxonomy" id="1131652"/>
    <lineage>
        <taxon>Eukaryota</taxon>
        <taxon>Fungi</taxon>
        <taxon>Dikarya</taxon>
        <taxon>Ascomycota</taxon>
        <taxon>Pezizomycotina</taxon>
        <taxon>Eurotiomycetes</taxon>
        <taxon>Eurotiomycetidae</taxon>
        <taxon>Eurotiales</taxon>
        <taxon>Trichocomaceae</taxon>
        <taxon>Talaromyces</taxon>
        <taxon>Talaromyces sect. Bacilispori</taxon>
    </lineage>
</organism>
<dbReference type="PANTHER" id="PTHR33753">
    <property type="entry name" value="1,4-BETA-D-GLUCAN CELLOBIOHYDROLASE B"/>
    <property type="match status" value="1"/>
</dbReference>
<evidence type="ECO:0000256" key="8">
    <source>
        <dbReference type="ARBA" id="ARBA00023326"/>
    </source>
</evidence>
<comment type="caution">
    <text evidence="11">The sequence shown here is derived from an EMBL/GenBank/DDBJ whole genome shotgun (WGS) entry which is preliminary data.</text>
</comment>
<keyword evidence="5 9" id="KW-0136">Cellulose degradation</keyword>
<dbReference type="EC" id="3.2.1.-" evidence="9"/>
<dbReference type="AlphaFoldDB" id="A0AAD4KG88"/>
<keyword evidence="8 9" id="KW-0624">Polysaccharide degradation</keyword>
<comment type="similarity">
    <text evidence="2 9">Belongs to the glycosyl hydrolase 7 (cellulase C) family.</text>
</comment>
<dbReference type="InterPro" id="IPR001722">
    <property type="entry name" value="Glyco_hydro_7"/>
</dbReference>
<accession>A0AAD4KG88</accession>
<sequence>MSLFDSQRISKVSTLFILTITVVRSQKIGTYTTETHPALTWSTCTEGGSCTTTIDVSCAQDCALDGANYEGTYGITSSGNELHGAQYGVGYCDSRCPRDLKFIQGLTNVEDWTPSSNNANTGVGNYGSCCAELDIWEANSVLEALTPHPCDTPTNTRCEGDARGGTYTNTRYAGTCNPDGCDFNPSRLGNTSFYESRMTITRYYVQNDVVIPQPASQISGITGNVINVAFCSAELSVFAKTTAFTSHGGMSSVGKALSSGMVLVISVWDDYSASMLWLDSMYATNDTATTPGAKRGTCATTSGVPKTVNADDPNAYVIFSDIRVGPIKSTFTGGS</sequence>
<comment type="catalytic activity">
    <reaction evidence="1">
        <text>Hydrolysis of (1-&gt;4)-beta-D-glucosidic linkages in cellulose and cellotetraose, releasing cellobiose from the non-reducing ends of the chains.</text>
        <dbReference type="EC" id="3.2.1.91"/>
    </reaction>
</comment>
<evidence type="ECO:0000256" key="7">
    <source>
        <dbReference type="ARBA" id="ARBA00023295"/>
    </source>
</evidence>
<evidence type="ECO:0000256" key="10">
    <source>
        <dbReference type="SAM" id="SignalP"/>
    </source>
</evidence>
<dbReference type="GO" id="GO:0030245">
    <property type="term" value="P:cellulose catabolic process"/>
    <property type="evidence" value="ECO:0007669"/>
    <property type="project" value="UniProtKB-KW"/>
</dbReference>
<dbReference type="InterPro" id="IPR037019">
    <property type="entry name" value="Glyco_hydro_7_sf"/>
</dbReference>
<evidence type="ECO:0000256" key="4">
    <source>
        <dbReference type="ARBA" id="ARBA00022801"/>
    </source>
</evidence>
<reference evidence="11" key="1">
    <citation type="submission" date="2021-12" db="EMBL/GenBank/DDBJ databases">
        <title>Convergent genome expansion in fungi linked to evolution of root-endophyte symbiosis.</title>
        <authorList>
            <consortium name="DOE Joint Genome Institute"/>
            <person name="Ke Y.-H."/>
            <person name="Bonito G."/>
            <person name="Liao H.-L."/>
            <person name="Looney B."/>
            <person name="Rojas-Flechas A."/>
            <person name="Nash J."/>
            <person name="Hameed K."/>
            <person name="Schadt C."/>
            <person name="Martin F."/>
            <person name="Crous P.W."/>
            <person name="Miettinen O."/>
            <person name="Magnuson J.K."/>
            <person name="Labbe J."/>
            <person name="Jacobson D."/>
            <person name="Doktycz M.J."/>
            <person name="Veneault-Fourrey C."/>
            <person name="Kuo A."/>
            <person name="Mondo S."/>
            <person name="Calhoun S."/>
            <person name="Riley R."/>
            <person name="Ohm R."/>
            <person name="LaButti K."/>
            <person name="Andreopoulos B."/>
            <person name="Pangilinan J."/>
            <person name="Nolan M."/>
            <person name="Tritt A."/>
            <person name="Clum A."/>
            <person name="Lipzen A."/>
            <person name="Daum C."/>
            <person name="Barry K."/>
            <person name="Grigoriev I.V."/>
            <person name="Vilgalys R."/>
        </authorList>
    </citation>
    <scope>NUCLEOTIDE SEQUENCE</scope>
    <source>
        <strain evidence="11">PMI_201</strain>
    </source>
</reference>
<keyword evidence="6" id="KW-0119">Carbohydrate metabolism</keyword>
<dbReference type="SUPFAM" id="SSF49899">
    <property type="entry name" value="Concanavalin A-like lectins/glucanases"/>
    <property type="match status" value="1"/>
</dbReference>
<name>A0AAD4KG88_9EURO</name>
<evidence type="ECO:0000256" key="2">
    <source>
        <dbReference type="ARBA" id="ARBA00006044"/>
    </source>
</evidence>
<proteinExistence type="inferred from homology"/>
<dbReference type="GO" id="GO:0016162">
    <property type="term" value="F:cellulose 1,4-beta-cellobiosidase activity"/>
    <property type="evidence" value="ECO:0007669"/>
    <property type="project" value="UniProtKB-EC"/>
</dbReference>
<dbReference type="PANTHER" id="PTHR33753:SF2">
    <property type="entry name" value="GLYCOSIDE HYDROLASE FAMILY 7 PROTEIN"/>
    <property type="match status" value="1"/>
</dbReference>
<gene>
    <name evidence="11" type="ORF">BGW36DRAFT_401678</name>
</gene>
<feature type="signal peptide" evidence="10">
    <location>
        <begin position="1"/>
        <end position="25"/>
    </location>
</feature>
<evidence type="ECO:0000313" key="11">
    <source>
        <dbReference type="EMBL" id="KAH8690321.1"/>
    </source>
</evidence>
<evidence type="ECO:0000256" key="6">
    <source>
        <dbReference type="ARBA" id="ARBA00023277"/>
    </source>
</evidence>
<dbReference type="EMBL" id="JAJTJA010000014">
    <property type="protein sequence ID" value="KAH8690321.1"/>
    <property type="molecule type" value="Genomic_DNA"/>
</dbReference>
<dbReference type="Pfam" id="PF00840">
    <property type="entry name" value="Glyco_hydro_7"/>
    <property type="match status" value="1"/>
</dbReference>
<keyword evidence="12" id="KW-1185">Reference proteome</keyword>
<evidence type="ECO:0000313" key="12">
    <source>
        <dbReference type="Proteomes" id="UP001201262"/>
    </source>
</evidence>
<evidence type="ECO:0000256" key="3">
    <source>
        <dbReference type="ARBA" id="ARBA00022729"/>
    </source>
</evidence>
<evidence type="ECO:0000256" key="5">
    <source>
        <dbReference type="ARBA" id="ARBA00023001"/>
    </source>
</evidence>
<dbReference type="Proteomes" id="UP001201262">
    <property type="component" value="Unassembled WGS sequence"/>
</dbReference>
<dbReference type="RefSeq" id="XP_046066604.1">
    <property type="nucleotide sequence ID" value="XM_046218772.1"/>
</dbReference>
<evidence type="ECO:0000256" key="9">
    <source>
        <dbReference type="RuleBase" id="RU361164"/>
    </source>
</evidence>
<dbReference type="Gene3D" id="2.70.100.10">
    <property type="entry name" value="Glycoside hydrolase, family 7, domain"/>
    <property type="match status" value="3"/>
</dbReference>
<dbReference type="InterPro" id="IPR013320">
    <property type="entry name" value="ConA-like_dom_sf"/>
</dbReference>
<dbReference type="GeneID" id="70249059"/>
<keyword evidence="7 9" id="KW-0326">Glycosidase</keyword>
<keyword evidence="3 10" id="KW-0732">Signal</keyword>